<dbReference type="AlphaFoldDB" id="A0A941HUW7"/>
<gene>
    <name evidence="1" type="ORF">JKL49_03920</name>
</gene>
<sequence>MSAHVPPELTGLWRREVITTPKGYRDETTRVLWLQTRSWYADIRVKADRPKREGATGFAEYTDAELIQMAAVQGFAGELSATGNVCLWRRDLDYQPPNDSVDEATFAVADGVMIEDGIHSEYQEIWRHQAPSATPLAAYSLVGETKGLLVIAGDYFLEIRDRATPMAPAESLTAYVSEALAKGERDAAVAALSMRICHGQLGGASRRVTLSSYPWLEGTDLGEVDPAEWTLIDCDVPAPALS</sequence>
<reference evidence="1" key="1">
    <citation type="submission" date="2021-04" db="EMBL/GenBank/DDBJ databases">
        <title>Draft genome assembly of strain Phenylobacterium sp. 20VBR1 using MiniION and Illumina platforms.</title>
        <authorList>
            <person name="Thomas F.A."/>
            <person name="Krishnan K.P."/>
            <person name="Sinha R.K."/>
        </authorList>
    </citation>
    <scope>NUCLEOTIDE SEQUENCE</scope>
    <source>
        <strain evidence="1">20VBR1</strain>
    </source>
</reference>
<comment type="caution">
    <text evidence="1">The sequence shown here is derived from an EMBL/GenBank/DDBJ whole genome shotgun (WGS) entry which is preliminary data.</text>
</comment>
<dbReference type="EMBL" id="JAGSGD010000001">
    <property type="protein sequence ID" value="MBR7618526.1"/>
    <property type="molecule type" value="Genomic_DNA"/>
</dbReference>
<organism evidence="1 2">
    <name type="scientific">Phenylobacterium glaciei</name>
    <dbReference type="NCBI Taxonomy" id="2803784"/>
    <lineage>
        <taxon>Bacteria</taxon>
        <taxon>Pseudomonadati</taxon>
        <taxon>Pseudomonadota</taxon>
        <taxon>Alphaproteobacteria</taxon>
        <taxon>Caulobacterales</taxon>
        <taxon>Caulobacteraceae</taxon>
        <taxon>Phenylobacterium</taxon>
    </lineage>
</organism>
<dbReference type="Proteomes" id="UP000622580">
    <property type="component" value="Unassembled WGS sequence"/>
</dbReference>
<name>A0A941HUW7_9CAUL</name>
<evidence type="ECO:0000313" key="2">
    <source>
        <dbReference type="Proteomes" id="UP000622580"/>
    </source>
</evidence>
<evidence type="ECO:0000313" key="1">
    <source>
        <dbReference type="EMBL" id="MBR7618526.1"/>
    </source>
</evidence>
<protein>
    <submittedName>
        <fullName evidence="1">Uncharacterized protein</fullName>
    </submittedName>
</protein>
<proteinExistence type="predicted"/>
<dbReference type="RefSeq" id="WP_215338404.1">
    <property type="nucleotide sequence ID" value="NZ_JAGSGD010000001.1"/>
</dbReference>
<keyword evidence="2" id="KW-1185">Reference proteome</keyword>
<accession>A0A941HUW7</accession>